<proteinExistence type="predicted"/>
<dbReference type="Proteomes" id="UP000317951">
    <property type="component" value="Unassembled WGS sequence"/>
</dbReference>
<name>A0A5C5QI39_9PSED</name>
<organism evidence="1 2">
    <name type="scientific">Pseudomonas extremaustralis</name>
    <dbReference type="NCBI Taxonomy" id="359110"/>
    <lineage>
        <taxon>Bacteria</taxon>
        <taxon>Pseudomonadati</taxon>
        <taxon>Pseudomonadota</taxon>
        <taxon>Gammaproteobacteria</taxon>
        <taxon>Pseudomonadales</taxon>
        <taxon>Pseudomonadaceae</taxon>
        <taxon>Pseudomonas</taxon>
    </lineage>
</organism>
<reference evidence="1 2" key="1">
    <citation type="submission" date="2019-06" db="EMBL/GenBank/DDBJ databases">
        <title>Pseudomonas bimorpha sp. nov. isolated from bovine raw milk and skim milk concentrate.</title>
        <authorList>
            <person name="Hofmann K."/>
            <person name="Huptas C."/>
            <person name="Doll E."/>
            <person name="Scherer S."/>
            <person name="Wenning M."/>
        </authorList>
    </citation>
    <scope>NUCLEOTIDE SEQUENCE [LARGE SCALE GENOMIC DNA]</scope>
    <source>
        <strain evidence="1 2">DSM 17835</strain>
    </source>
</reference>
<evidence type="ECO:0000313" key="2">
    <source>
        <dbReference type="Proteomes" id="UP000317951"/>
    </source>
</evidence>
<comment type="caution">
    <text evidence="1">The sequence shown here is derived from an EMBL/GenBank/DDBJ whole genome shotgun (WGS) entry which is preliminary data.</text>
</comment>
<dbReference type="AlphaFoldDB" id="A0A5C5QI39"/>
<sequence length="98" mass="10535">MSPVGARSAPQPRSIPCGQRACSRWTAQQPHSEGRFAPQREQAPSPQVRCSSLTAQHCVQKARFACVGGLAINATYPIPACQEPSAWLLISRASSSFL</sequence>
<protein>
    <submittedName>
        <fullName evidence="1">Uncharacterized protein</fullName>
    </submittedName>
</protein>
<accession>A0A5C5QI39</accession>
<dbReference type="EMBL" id="VFET01000007">
    <property type="protein sequence ID" value="TWS04949.1"/>
    <property type="molecule type" value="Genomic_DNA"/>
</dbReference>
<evidence type="ECO:0000313" key="1">
    <source>
        <dbReference type="EMBL" id="TWS04949.1"/>
    </source>
</evidence>
<gene>
    <name evidence="1" type="ORF">FIV36_10740</name>
</gene>